<protein>
    <submittedName>
        <fullName evidence="1">Uncharacterized protein</fullName>
    </submittedName>
</protein>
<evidence type="ECO:0000313" key="1">
    <source>
        <dbReference type="EMBL" id="ABJ83573.1"/>
    </source>
</evidence>
<reference evidence="1" key="1">
    <citation type="submission" date="2006-10" db="EMBL/GenBank/DDBJ databases">
        <title>Complete sequence of Solibacter usitatus Ellin6076.</title>
        <authorList>
            <consortium name="US DOE Joint Genome Institute"/>
            <person name="Copeland A."/>
            <person name="Lucas S."/>
            <person name="Lapidus A."/>
            <person name="Barry K."/>
            <person name="Detter J.C."/>
            <person name="Glavina del Rio T."/>
            <person name="Hammon N."/>
            <person name="Israni S."/>
            <person name="Dalin E."/>
            <person name="Tice H."/>
            <person name="Pitluck S."/>
            <person name="Thompson L.S."/>
            <person name="Brettin T."/>
            <person name="Bruce D."/>
            <person name="Han C."/>
            <person name="Tapia R."/>
            <person name="Gilna P."/>
            <person name="Schmutz J."/>
            <person name="Larimer F."/>
            <person name="Land M."/>
            <person name="Hauser L."/>
            <person name="Kyrpides N."/>
            <person name="Mikhailova N."/>
            <person name="Janssen P.H."/>
            <person name="Kuske C.R."/>
            <person name="Richardson P."/>
        </authorList>
    </citation>
    <scope>NUCLEOTIDE SEQUENCE</scope>
    <source>
        <strain evidence="1">Ellin6076</strain>
    </source>
</reference>
<sequence>MATTCEYPQFFQPHANLSDAVNGNIVQSEIEGGVHLRDLSPGTVIEVRTQNRDYTILYKGWDQAEISGHPVFCPEPVPVTIHGSTWGGSMLKTRYIGRGMRLEFGNAKSDPIRTSVILEVRSR</sequence>
<name>Q024K3_SOLUE</name>
<dbReference type="InParanoid" id="Q024K3"/>
<dbReference type="KEGG" id="sus:Acid_2584"/>
<gene>
    <name evidence="1" type="ordered locus">Acid_2584</name>
</gene>
<organism evidence="1">
    <name type="scientific">Solibacter usitatus (strain Ellin6076)</name>
    <dbReference type="NCBI Taxonomy" id="234267"/>
    <lineage>
        <taxon>Bacteria</taxon>
        <taxon>Pseudomonadati</taxon>
        <taxon>Acidobacteriota</taxon>
        <taxon>Terriglobia</taxon>
        <taxon>Bryobacterales</taxon>
        <taxon>Solibacteraceae</taxon>
        <taxon>Candidatus Solibacter</taxon>
    </lineage>
</organism>
<accession>Q024K3</accession>
<dbReference type="AlphaFoldDB" id="Q024K3"/>
<dbReference type="EMBL" id="CP000473">
    <property type="protein sequence ID" value="ABJ83573.1"/>
    <property type="molecule type" value="Genomic_DNA"/>
</dbReference>
<dbReference type="OrthoDB" id="129319at2"/>
<proteinExistence type="predicted"/>
<dbReference type="HOGENOM" id="CLU_2048203_0_0_0"/>